<dbReference type="GO" id="GO:0005840">
    <property type="term" value="C:ribosome"/>
    <property type="evidence" value="ECO:0007669"/>
    <property type="project" value="UniProtKB-KW"/>
</dbReference>
<feature type="region of interest" description="Disordered" evidence="4">
    <location>
        <begin position="99"/>
        <end position="118"/>
    </location>
</feature>
<dbReference type="InterPro" id="IPR018261">
    <property type="entry name" value="Ribosomal_bL27_CS"/>
</dbReference>
<dbReference type="GO" id="GO:1990904">
    <property type="term" value="C:ribonucleoprotein complex"/>
    <property type="evidence" value="ECO:0007669"/>
    <property type="project" value="UniProtKB-KW"/>
</dbReference>
<dbReference type="PANTHER" id="PTHR15893:SF0">
    <property type="entry name" value="LARGE RIBOSOMAL SUBUNIT PROTEIN BL27M"/>
    <property type="match status" value="1"/>
</dbReference>
<feature type="region of interest" description="Disordered" evidence="4">
    <location>
        <begin position="29"/>
        <end position="53"/>
    </location>
</feature>
<dbReference type="SUPFAM" id="SSF110324">
    <property type="entry name" value="Ribosomal L27 protein-like"/>
    <property type="match status" value="1"/>
</dbReference>
<reference evidence="6" key="1">
    <citation type="journal article" date="2023" name="Commun. Biol.">
        <title>Genome analysis of Parmales, the sister group of diatoms, reveals the evolutionary specialization of diatoms from phago-mixotrophs to photoautotrophs.</title>
        <authorList>
            <person name="Ban H."/>
            <person name="Sato S."/>
            <person name="Yoshikawa S."/>
            <person name="Yamada K."/>
            <person name="Nakamura Y."/>
            <person name="Ichinomiya M."/>
            <person name="Sato N."/>
            <person name="Blanc-Mathieu R."/>
            <person name="Endo H."/>
            <person name="Kuwata A."/>
            <person name="Ogata H."/>
        </authorList>
    </citation>
    <scope>NUCLEOTIDE SEQUENCE [LARGE SCALE GENOMIC DNA]</scope>
    <source>
        <strain evidence="6">NIES 3701</strain>
    </source>
</reference>
<organism evidence="5 6">
    <name type="scientific">Triparma strigata</name>
    <dbReference type="NCBI Taxonomy" id="1606541"/>
    <lineage>
        <taxon>Eukaryota</taxon>
        <taxon>Sar</taxon>
        <taxon>Stramenopiles</taxon>
        <taxon>Ochrophyta</taxon>
        <taxon>Bolidophyceae</taxon>
        <taxon>Parmales</taxon>
        <taxon>Triparmaceae</taxon>
        <taxon>Triparma</taxon>
    </lineage>
</organism>
<dbReference type="NCBIfam" id="TIGR00062">
    <property type="entry name" value="L27"/>
    <property type="match status" value="1"/>
</dbReference>
<evidence type="ECO:0000256" key="4">
    <source>
        <dbReference type="SAM" id="MobiDB-lite"/>
    </source>
</evidence>
<dbReference type="OrthoDB" id="1867012at2759"/>
<proteinExistence type="inferred from homology"/>
<dbReference type="AlphaFoldDB" id="A0A9W7EID7"/>
<comment type="similarity">
    <text evidence="1">Belongs to the bacterial ribosomal protein bL27 family.</text>
</comment>
<dbReference type="Proteomes" id="UP001165085">
    <property type="component" value="Unassembled WGS sequence"/>
</dbReference>
<keyword evidence="6" id="KW-1185">Reference proteome</keyword>
<evidence type="ECO:0000256" key="2">
    <source>
        <dbReference type="ARBA" id="ARBA00022980"/>
    </source>
</evidence>
<name>A0A9W7EID7_9STRA</name>
<dbReference type="InterPro" id="IPR001684">
    <property type="entry name" value="Ribosomal_bL27"/>
</dbReference>
<comment type="caution">
    <text evidence="5">The sequence shown here is derived from an EMBL/GenBank/DDBJ whole genome shotgun (WGS) entry which is preliminary data.</text>
</comment>
<dbReference type="PANTHER" id="PTHR15893">
    <property type="entry name" value="RIBOSOMAL PROTEIN L27"/>
    <property type="match status" value="1"/>
</dbReference>
<dbReference type="EMBL" id="BRXY01000215">
    <property type="protein sequence ID" value="GMH77938.1"/>
    <property type="molecule type" value="Genomic_DNA"/>
</dbReference>
<dbReference type="PRINTS" id="PR00063">
    <property type="entry name" value="RIBOSOMALL27"/>
</dbReference>
<protein>
    <recommendedName>
        <fullName evidence="7">Ribosomal protein L27</fullName>
    </recommendedName>
</protein>
<evidence type="ECO:0000313" key="6">
    <source>
        <dbReference type="Proteomes" id="UP001165085"/>
    </source>
</evidence>
<keyword evidence="3" id="KW-0687">Ribonucleoprotein</keyword>
<evidence type="ECO:0000256" key="1">
    <source>
        <dbReference type="ARBA" id="ARBA00010797"/>
    </source>
</evidence>
<sequence length="158" mass="17538">MLRSLTASLTALPTPNATLHLYTPLRFATKKSGGSTKNGRDSIGKRLGLKKSGGQRVNAGNIIVRQRGTNFKAGEGVMMGKDYTLFSKTDGWLKFTTFRPNKPSKSEMGGSTGNVRRPNMKKKKFCHIVPDREVLRMKDSEFEKFRAEGGLKGREIVM</sequence>
<evidence type="ECO:0008006" key="7">
    <source>
        <dbReference type="Google" id="ProtNLM"/>
    </source>
</evidence>
<keyword evidence="2" id="KW-0689">Ribosomal protein</keyword>
<evidence type="ECO:0000313" key="5">
    <source>
        <dbReference type="EMBL" id="GMH77938.1"/>
    </source>
</evidence>
<dbReference type="FunFam" id="2.40.50.100:FF:000060">
    <property type="entry name" value="Apicoplast ribosomal protein L27"/>
    <property type="match status" value="1"/>
</dbReference>
<dbReference type="GO" id="GO:0003735">
    <property type="term" value="F:structural constituent of ribosome"/>
    <property type="evidence" value="ECO:0007669"/>
    <property type="project" value="InterPro"/>
</dbReference>
<dbReference type="PROSITE" id="PS00831">
    <property type="entry name" value="RIBOSOMAL_L27"/>
    <property type="match status" value="1"/>
</dbReference>
<dbReference type="Gene3D" id="2.40.50.100">
    <property type="match status" value="1"/>
</dbReference>
<dbReference type="GO" id="GO:0006412">
    <property type="term" value="P:translation"/>
    <property type="evidence" value="ECO:0007669"/>
    <property type="project" value="InterPro"/>
</dbReference>
<evidence type="ECO:0000256" key="3">
    <source>
        <dbReference type="ARBA" id="ARBA00023274"/>
    </source>
</evidence>
<gene>
    <name evidence="5" type="ORF">TrST_g7829</name>
</gene>
<dbReference type="Pfam" id="PF01016">
    <property type="entry name" value="Ribosomal_L27"/>
    <property type="match status" value="1"/>
</dbReference>
<accession>A0A9W7EID7</accession>